<dbReference type="EMBL" id="SIHI01000001">
    <property type="protein sequence ID" value="TWT57908.1"/>
    <property type="molecule type" value="Genomic_DNA"/>
</dbReference>
<reference evidence="8 9" key="1">
    <citation type="submission" date="2019-02" db="EMBL/GenBank/DDBJ databases">
        <title>Deep-cultivation of Planctomycetes and their phenomic and genomic characterization uncovers novel biology.</title>
        <authorList>
            <person name="Wiegand S."/>
            <person name="Jogler M."/>
            <person name="Boedeker C."/>
            <person name="Pinto D."/>
            <person name="Vollmers J."/>
            <person name="Rivas-Marin E."/>
            <person name="Kohn T."/>
            <person name="Peeters S.H."/>
            <person name="Heuer A."/>
            <person name="Rast P."/>
            <person name="Oberbeckmann S."/>
            <person name="Bunk B."/>
            <person name="Jeske O."/>
            <person name="Meyerdierks A."/>
            <person name="Storesund J.E."/>
            <person name="Kallscheuer N."/>
            <person name="Luecker S."/>
            <person name="Lage O.M."/>
            <person name="Pohl T."/>
            <person name="Merkel B.J."/>
            <person name="Hornburger P."/>
            <person name="Mueller R.-W."/>
            <person name="Bruemmer F."/>
            <person name="Labrenz M."/>
            <person name="Spormann A.M."/>
            <person name="Op Den Camp H."/>
            <person name="Overmann J."/>
            <person name="Amann R."/>
            <person name="Jetten M.S.M."/>
            <person name="Mascher T."/>
            <person name="Medema M.H."/>
            <person name="Devos D.P."/>
            <person name="Kaster A.-K."/>
            <person name="Ovreas L."/>
            <person name="Rohde M."/>
            <person name="Galperin M.Y."/>
            <person name="Jogler C."/>
        </authorList>
    </citation>
    <scope>NUCLEOTIDE SEQUENCE [LARGE SCALE GENOMIC DNA]</scope>
    <source>
        <strain evidence="8 9">KOR42</strain>
    </source>
</reference>
<dbReference type="PANTHER" id="PTHR30629:SF2">
    <property type="entry name" value="PROPHAGE INTEGRASE INTS-RELATED"/>
    <property type="match status" value="1"/>
</dbReference>
<evidence type="ECO:0000313" key="9">
    <source>
        <dbReference type="Proteomes" id="UP000317243"/>
    </source>
</evidence>
<dbReference type="SUPFAM" id="SSF56349">
    <property type="entry name" value="DNA breaking-rejoining enzymes"/>
    <property type="match status" value="1"/>
</dbReference>
<keyword evidence="3 5" id="KW-0238">DNA-binding</keyword>
<dbReference type="GO" id="GO:0015074">
    <property type="term" value="P:DNA integration"/>
    <property type="evidence" value="ECO:0007669"/>
    <property type="project" value="UniProtKB-KW"/>
</dbReference>
<dbReference type="GO" id="GO:0003677">
    <property type="term" value="F:DNA binding"/>
    <property type="evidence" value="ECO:0007669"/>
    <property type="project" value="UniProtKB-UniRule"/>
</dbReference>
<dbReference type="InterPro" id="IPR050808">
    <property type="entry name" value="Phage_Integrase"/>
</dbReference>
<gene>
    <name evidence="8" type="ORF">KOR42_12760</name>
</gene>
<feature type="domain" description="Core-binding (CB)" evidence="7">
    <location>
        <begin position="52"/>
        <end position="130"/>
    </location>
</feature>
<dbReference type="InterPro" id="IPR010998">
    <property type="entry name" value="Integrase_recombinase_N"/>
</dbReference>
<proteinExistence type="inferred from homology"/>
<accession>A0A5C5X588</accession>
<dbReference type="Gene3D" id="1.10.443.10">
    <property type="entry name" value="Intergrase catalytic core"/>
    <property type="match status" value="1"/>
</dbReference>
<feature type="domain" description="Tyr recombinase" evidence="6">
    <location>
        <begin position="150"/>
        <end position="383"/>
    </location>
</feature>
<organism evidence="8 9">
    <name type="scientific">Thalassoglobus neptunius</name>
    <dbReference type="NCBI Taxonomy" id="1938619"/>
    <lineage>
        <taxon>Bacteria</taxon>
        <taxon>Pseudomonadati</taxon>
        <taxon>Planctomycetota</taxon>
        <taxon>Planctomycetia</taxon>
        <taxon>Planctomycetales</taxon>
        <taxon>Planctomycetaceae</taxon>
        <taxon>Thalassoglobus</taxon>
    </lineage>
</organism>
<keyword evidence="2" id="KW-0229">DNA integration</keyword>
<keyword evidence="4" id="KW-0233">DNA recombination</keyword>
<sequence length="387" mass="45201">MKFSQPWYRKARKAWFVTLNGKQIRLGESKKEAFAKYRVLLNEPTTRQVQTASLVGIIDAFLEWVQKNRSEATYEWYRYRLQRFAQKYPDLRASDLKPYHVELWADQYKHSQTSRRNYLRSVKRCLKWAKKQGYIDGSPISDLEVPSAEHRELALDAEQFQELLTFVRSPELRDLLVVSWETGCRPQESLRVEARHVDLENQRWIFPKSESKMKRLSRVVYLSKTALEITRRLKEQHPEGKLFRNANGKPWSKDSVNCAFDAIRFRMAQAEMERRGEVISNEVIATFVPTLSPTRKVNGELVIKSEGELRSEAKRKLLAKRAVELVPRYSLYVLRHSFATRALKNGIDSMTVALLLGHKDASVLARVYQHLNQDPIHLLRQAERAAS</sequence>
<dbReference type="Gene3D" id="1.10.150.130">
    <property type="match status" value="1"/>
</dbReference>
<evidence type="ECO:0000256" key="5">
    <source>
        <dbReference type="PROSITE-ProRule" id="PRU01248"/>
    </source>
</evidence>
<comment type="caution">
    <text evidence="8">The sequence shown here is derived from an EMBL/GenBank/DDBJ whole genome shotgun (WGS) entry which is preliminary data.</text>
</comment>
<dbReference type="AlphaFoldDB" id="A0A5C5X588"/>
<dbReference type="PANTHER" id="PTHR30629">
    <property type="entry name" value="PROPHAGE INTEGRASE"/>
    <property type="match status" value="1"/>
</dbReference>
<dbReference type="RefSeq" id="WP_146507950.1">
    <property type="nucleotide sequence ID" value="NZ_SIHI01000001.1"/>
</dbReference>
<dbReference type="GO" id="GO:0006310">
    <property type="term" value="P:DNA recombination"/>
    <property type="evidence" value="ECO:0007669"/>
    <property type="project" value="UniProtKB-KW"/>
</dbReference>
<dbReference type="PROSITE" id="PS51900">
    <property type="entry name" value="CB"/>
    <property type="match status" value="1"/>
</dbReference>
<evidence type="ECO:0000313" key="8">
    <source>
        <dbReference type="EMBL" id="TWT57908.1"/>
    </source>
</evidence>
<dbReference type="PROSITE" id="PS51898">
    <property type="entry name" value="TYR_RECOMBINASE"/>
    <property type="match status" value="1"/>
</dbReference>
<dbReference type="InterPro" id="IPR044068">
    <property type="entry name" value="CB"/>
</dbReference>
<comment type="similarity">
    <text evidence="1">Belongs to the 'phage' integrase family.</text>
</comment>
<evidence type="ECO:0000256" key="3">
    <source>
        <dbReference type="ARBA" id="ARBA00023125"/>
    </source>
</evidence>
<evidence type="ECO:0000256" key="4">
    <source>
        <dbReference type="ARBA" id="ARBA00023172"/>
    </source>
</evidence>
<dbReference type="InterPro" id="IPR002104">
    <property type="entry name" value="Integrase_catalytic"/>
</dbReference>
<dbReference type="InterPro" id="IPR013762">
    <property type="entry name" value="Integrase-like_cat_sf"/>
</dbReference>
<evidence type="ECO:0000259" key="7">
    <source>
        <dbReference type="PROSITE" id="PS51900"/>
    </source>
</evidence>
<evidence type="ECO:0000256" key="1">
    <source>
        <dbReference type="ARBA" id="ARBA00008857"/>
    </source>
</evidence>
<evidence type="ECO:0000259" key="6">
    <source>
        <dbReference type="PROSITE" id="PS51898"/>
    </source>
</evidence>
<protein>
    <submittedName>
        <fullName evidence="8">Site-specific tyrosine recombinase XerC</fullName>
    </submittedName>
</protein>
<dbReference type="Proteomes" id="UP000317243">
    <property type="component" value="Unassembled WGS sequence"/>
</dbReference>
<dbReference type="OrthoDB" id="255290at2"/>
<dbReference type="Pfam" id="PF00589">
    <property type="entry name" value="Phage_integrase"/>
    <property type="match status" value="2"/>
</dbReference>
<name>A0A5C5X588_9PLAN</name>
<evidence type="ECO:0000256" key="2">
    <source>
        <dbReference type="ARBA" id="ARBA00022908"/>
    </source>
</evidence>
<keyword evidence="9" id="KW-1185">Reference proteome</keyword>
<dbReference type="InterPro" id="IPR011010">
    <property type="entry name" value="DNA_brk_join_enz"/>
</dbReference>